<evidence type="ECO:0000313" key="1">
    <source>
        <dbReference type="EMBL" id="GAA1250389.1"/>
    </source>
</evidence>
<keyword evidence="2" id="KW-1185">Reference proteome</keyword>
<protein>
    <submittedName>
        <fullName evidence="1">Uncharacterized protein</fullName>
    </submittedName>
</protein>
<reference evidence="2" key="1">
    <citation type="journal article" date="2019" name="Int. J. Syst. Evol. Microbiol.">
        <title>The Global Catalogue of Microorganisms (GCM) 10K type strain sequencing project: providing services to taxonomists for standard genome sequencing and annotation.</title>
        <authorList>
            <consortium name="The Broad Institute Genomics Platform"/>
            <consortium name="The Broad Institute Genome Sequencing Center for Infectious Disease"/>
            <person name="Wu L."/>
            <person name="Ma J."/>
        </authorList>
    </citation>
    <scope>NUCLEOTIDE SEQUENCE [LARGE SCALE GENOMIC DNA]</scope>
    <source>
        <strain evidence="2">JCM 13004</strain>
    </source>
</reference>
<dbReference type="EMBL" id="BAAALF010000090">
    <property type="protein sequence ID" value="GAA1250389.1"/>
    <property type="molecule type" value="Genomic_DNA"/>
</dbReference>
<evidence type="ECO:0000313" key="2">
    <source>
        <dbReference type="Proteomes" id="UP001500037"/>
    </source>
</evidence>
<accession>A0ABP4H5H4</accession>
<name>A0ABP4H5H4_9ACTN</name>
<dbReference type="Proteomes" id="UP001500037">
    <property type="component" value="Unassembled WGS sequence"/>
</dbReference>
<organism evidence="1 2">
    <name type="scientific">Kitasatospora nipponensis</name>
    <dbReference type="NCBI Taxonomy" id="258049"/>
    <lineage>
        <taxon>Bacteria</taxon>
        <taxon>Bacillati</taxon>
        <taxon>Actinomycetota</taxon>
        <taxon>Actinomycetes</taxon>
        <taxon>Kitasatosporales</taxon>
        <taxon>Streptomycetaceae</taxon>
        <taxon>Kitasatospora</taxon>
    </lineage>
</organism>
<sequence length="181" mass="19000">MNTSKLSAAAASGGQVVPDQNWTLRSSRLALYGAVFGGVYEVQTPTTTKRVLKFTVSSVDIGDLDMSTIEDTATANSPAKTFHVKGAPGSTSTMRQGPITMYVESLSGDLAALYGIPLPDLGAITITPDTLPQWLFDLIGAIPIPIDMTMTKVTAVQAGQFGGTLTIPGMHLYNDDTPYGG</sequence>
<gene>
    <name evidence="1" type="ORF">GCM10009665_46360</name>
</gene>
<comment type="caution">
    <text evidence="1">The sequence shown here is derived from an EMBL/GenBank/DDBJ whole genome shotgun (WGS) entry which is preliminary data.</text>
</comment>
<proteinExistence type="predicted"/>